<evidence type="ECO:0000313" key="2">
    <source>
        <dbReference type="EMBL" id="MCT8990033.1"/>
    </source>
</evidence>
<reference evidence="2" key="1">
    <citation type="submission" date="2022-08" db="EMBL/GenBank/DDBJ databases">
        <title>Chelativorans sichuanense sp. nov., a paraffin oil-degrading bacterium isolated from a mixture of oil-based drill cuttings and paddy soil.</title>
        <authorList>
            <person name="Yu J."/>
            <person name="Liu H."/>
            <person name="Chen Q."/>
        </authorList>
    </citation>
    <scope>NUCLEOTIDE SEQUENCE</scope>
    <source>
        <strain evidence="2">SCAU 2101</strain>
    </source>
</reference>
<dbReference type="AlphaFoldDB" id="A0A9X2X7E0"/>
<protein>
    <submittedName>
        <fullName evidence="2">DUF1127 domain-containing protein</fullName>
    </submittedName>
</protein>
<organism evidence="2 3">
    <name type="scientific">Chelativorans petroleitrophicus</name>
    <dbReference type="NCBI Taxonomy" id="2975484"/>
    <lineage>
        <taxon>Bacteria</taxon>
        <taxon>Pseudomonadati</taxon>
        <taxon>Pseudomonadota</taxon>
        <taxon>Alphaproteobacteria</taxon>
        <taxon>Hyphomicrobiales</taxon>
        <taxon>Phyllobacteriaceae</taxon>
        <taxon>Chelativorans</taxon>
    </lineage>
</organism>
<dbReference type="Pfam" id="PF06568">
    <property type="entry name" value="YjiS-like"/>
    <property type="match status" value="1"/>
</dbReference>
<evidence type="ECO:0000313" key="3">
    <source>
        <dbReference type="Proteomes" id="UP001149009"/>
    </source>
</evidence>
<feature type="domain" description="YjiS-like" evidence="1">
    <location>
        <begin position="29"/>
        <end position="62"/>
    </location>
</feature>
<dbReference type="RefSeq" id="WP_261514881.1">
    <property type="nucleotide sequence ID" value="NZ_JAODNV010000007.1"/>
</dbReference>
<evidence type="ECO:0000259" key="1">
    <source>
        <dbReference type="Pfam" id="PF06568"/>
    </source>
</evidence>
<comment type="caution">
    <text evidence="2">The sequence shown here is derived from an EMBL/GenBank/DDBJ whole genome shotgun (WGS) entry which is preliminary data.</text>
</comment>
<accession>A0A9X2X7E0</accession>
<proteinExistence type="predicted"/>
<dbReference type="InterPro" id="IPR009506">
    <property type="entry name" value="YjiS-like"/>
</dbReference>
<dbReference type="EMBL" id="JAODNV010000007">
    <property type="protein sequence ID" value="MCT8990033.1"/>
    <property type="molecule type" value="Genomic_DNA"/>
</dbReference>
<sequence>MQNTPASRKDRTLVRPGAFRHLAAAALALVLRLEDRRRQRLHLSELDDHLLADIGLTQADVERECSTPFWR</sequence>
<keyword evidence="3" id="KW-1185">Reference proteome</keyword>
<dbReference type="Proteomes" id="UP001149009">
    <property type="component" value="Unassembled WGS sequence"/>
</dbReference>
<gene>
    <name evidence="2" type="ORF">NYR54_06960</name>
</gene>
<name>A0A9X2X7E0_9HYPH</name>